<evidence type="ECO:0000256" key="1">
    <source>
        <dbReference type="SAM" id="Coils"/>
    </source>
</evidence>
<feature type="coiled-coil region" evidence="1">
    <location>
        <begin position="1091"/>
        <end position="1139"/>
    </location>
</feature>
<proteinExistence type="predicted"/>
<dbReference type="Gene3D" id="1.10.287.1490">
    <property type="match status" value="1"/>
</dbReference>
<keyword evidence="3" id="KW-1133">Transmembrane helix</keyword>
<dbReference type="Proteomes" id="UP000236161">
    <property type="component" value="Unassembled WGS sequence"/>
</dbReference>
<dbReference type="STRING" id="1088818.A0A2I0AQD0"/>
<feature type="coiled-coil region" evidence="1">
    <location>
        <begin position="126"/>
        <end position="153"/>
    </location>
</feature>
<feature type="region of interest" description="Disordered" evidence="2">
    <location>
        <begin position="1"/>
        <end position="75"/>
    </location>
</feature>
<feature type="compositionally biased region" description="Low complexity" evidence="2">
    <location>
        <begin position="11"/>
        <end position="24"/>
    </location>
</feature>
<gene>
    <name evidence="4" type="ORF">AXF42_Ash015120</name>
</gene>
<dbReference type="PANTHER" id="PTHR43939">
    <property type="entry name" value="COILED-COIL DOMAIN-CONTAINING PROTEIN 158"/>
    <property type="match status" value="1"/>
</dbReference>
<organism evidence="4 5">
    <name type="scientific">Apostasia shenzhenica</name>
    <dbReference type="NCBI Taxonomy" id="1088818"/>
    <lineage>
        <taxon>Eukaryota</taxon>
        <taxon>Viridiplantae</taxon>
        <taxon>Streptophyta</taxon>
        <taxon>Embryophyta</taxon>
        <taxon>Tracheophyta</taxon>
        <taxon>Spermatophyta</taxon>
        <taxon>Magnoliopsida</taxon>
        <taxon>Liliopsida</taxon>
        <taxon>Asparagales</taxon>
        <taxon>Orchidaceae</taxon>
        <taxon>Apostasioideae</taxon>
        <taxon>Apostasia</taxon>
    </lineage>
</organism>
<feature type="compositionally biased region" description="Polar residues" evidence="2">
    <location>
        <begin position="37"/>
        <end position="48"/>
    </location>
</feature>
<keyword evidence="5" id="KW-1185">Reference proteome</keyword>
<feature type="coiled-coil region" evidence="1">
    <location>
        <begin position="360"/>
        <end position="408"/>
    </location>
</feature>
<name>A0A2I0AQD0_9ASPA</name>
<evidence type="ECO:0000313" key="5">
    <source>
        <dbReference type="Proteomes" id="UP000236161"/>
    </source>
</evidence>
<evidence type="ECO:0000313" key="4">
    <source>
        <dbReference type="EMBL" id="PKA57744.1"/>
    </source>
</evidence>
<keyword evidence="3" id="KW-0472">Membrane</keyword>
<feature type="coiled-coil region" evidence="1">
    <location>
        <begin position="1385"/>
        <end position="1419"/>
    </location>
</feature>
<feature type="coiled-coil region" evidence="1">
    <location>
        <begin position="839"/>
        <end position="936"/>
    </location>
</feature>
<dbReference type="PANTHER" id="PTHR43939:SF68">
    <property type="entry name" value="CENTROSOMAL PROTEIN OF 290 KDA-LIKE"/>
    <property type="match status" value="1"/>
</dbReference>
<evidence type="ECO:0000256" key="3">
    <source>
        <dbReference type="SAM" id="Phobius"/>
    </source>
</evidence>
<sequence>MAHGSEDSDSSPRTPSSSSSSNSRAMQPAGSYADLESPNTANQSSDEGGSSDGVLVELPGSNEQERGSPADPDTGILVNIDGSVQEQQEREDLFVDASDQLGSGVRTPHLVDSAAMADTGESFLRISGEQTRLDAAMAECRKYKEEREAFGREVLALRFQLQDLINRQLLNNQELVEHHHRLGNVEAEHDVLASPTRLLSMVNDCSNFLFHLKDVLDQRLNSVGTMIHSKDEEIKHLDLKVMESVVSQVVLTSYLGSVSHEWSDSVRKSVDVISRFIAALDSDDWSGNVSPEEFLDDGFSSVEKRIILLVENHKQFVTEIRRLGKVLEEIKLDSLALRENEFGFIFSVAGEELLHSKRKEASLTATISELKEENRKMVEQIVVLKKSIQERDADMSKAKTDLEQSEARFLATKERLGMAVTKGKALVQHRDSLKLSLAEKTSELDKCMQELEQKSRAIETMEASTEELKKLIEEKTSELEKCLVDLQEKSNILESTEASFKGTNQSLLEKMSELDKCSLELQQKNNELEITTVNAEELKQSLIEKTAELDKCLLELQQKTDGLENTENTTQLLRQSLVEKDIQLEHCLLELQEKSDLIAAFLTTTSESQNLVSSLQELASERDKVLKDIEEITNMIDYPQDIISLEIVDRIRWIVNKKITSDQIFEEHHKFRDTLASLNVPEDILSSGFDSEIDWLVKSVTNAKDEIINAQLSLASKESELMEAHKEIDGLAVSLLKEKEEKNYLKMEYEELNQKFAGSLASVCSEKEKLIEVLREMCSSISDDQLYPDLDTTIEKCIIIIRRKLKLCLTMEENLERFQFSLCQTHLQLALCEKILEEEENVGSKLNSLSDELEKASSEISTLRNEKETMQKDLNHLEERNSLLRDKLSMAVKKGKGLVSEREGFKQMLDGKNSEIEKLKEELQLQESSVLKCQEQIKSLSLYPEQTQKLEADITTLNDQRKQCDLLLQESNDKLHKLVGAIDCIAIHSDRVFEVPHEKVNWLAEYIIEVVREKASVELELEKLKGEANLCSSSLADAMETIKSLQYDLHNREKLLHHTEEEKNAIQFDKFKAETELQKIIEESYEQENKLADAHKAIKSLEDALSQAGDKIAALDAKMEEAESEKRKEITALNAKLAECMTELTKTQLSSENRSAELYDQLAELENFIKMENLFPFMIESLVKKVEDLRHIGSLILDIHDHFVAGGSNIHSEMQSVFDFGKLSSPDDFEELIKDNENRSEDTSKTVSYKVTVENLHMKMRLVLDRFRGLSRYMDDRITLTSRALQAAKHEFICTLELNESLKLDKQKLEVHDKAQEFEISALRMEAMKLLSACNNASLVLQCELDDFLSSDTDMVSVYDKGDESEYAQAAENLLLAARGLRIYSQNLLNNNREMKVTVENLKNELNQALKSANTAIQERNLSQEKVLKLESDVGELETMCDEMKGKITDYQSKGDIVSDKHAERIRLVNSLTAKSRDELFSKDQEECLFNKLDKMAIPSQEFESQNQKLSFSSPLDKLFHVVDKYSELQERIDSLTLEKEDMQLILASSTREIEQMKSSAHSISIDHREFELTKRELTEVMTILEKIKQNLPGSYHFQDLRTVSATDFLPILERHMLALSADLESSNSKVQELGTIVQAKDKIMDELSGKIMLLENSHARPPQPDVTKERMVFESSTTTMGPEITEIEDTGPMGIISKPSVSASTHARTTRKGSTDHLVLSVDSDSVPLITPQETDDKGHVFKSLNTSGLIPKQGRLFADRVDGIWVSGGRVLMSRPGARLGLIAYWIFLHIWFFGSIL</sequence>
<keyword evidence="3" id="KW-0812">Transmembrane</keyword>
<reference evidence="4 5" key="1">
    <citation type="journal article" date="2017" name="Nature">
        <title>The Apostasia genome and the evolution of orchids.</title>
        <authorList>
            <person name="Zhang G.Q."/>
            <person name="Liu K.W."/>
            <person name="Li Z."/>
            <person name="Lohaus R."/>
            <person name="Hsiao Y.Y."/>
            <person name="Niu S.C."/>
            <person name="Wang J.Y."/>
            <person name="Lin Y.C."/>
            <person name="Xu Q."/>
            <person name="Chen L.J."/>
            <person name="Yoshida K."/>
            <person name="Fujiwara S."/>
            <person name="Wang Z.W."/>
            <person name="Zhang Y.Q."/>
            <person name="Mitsuda N."/>
            <person name="Wang M."/>
            <person name="Liu G.H."/>
            <person name="Pecoraro L."/>
            <person name="Huang H.X."/>
            <person name="Xiao X.J."/>
            <person name="Lin M."/>
            <person name="Wu X.Y."/>
            <person name="Wu W.L."/>
            <person name="Chen Y.Y."/>
            <person name="Chang S.B."/>
            <person name="Sakamoto S."/>
            <person name="Ohme-Takagi M."/>
            <person name="Yagi M."/>
            <person name="Zeng S.J."/>
            <person name="Shen C.Y."/>
            <person name="Yeh C.M."/>
            <person name="Luo Y.B."/>
            <person name="Tsai W.C."/>
            <person name="Van de Peer Y."/>
            <person name="Liu Z.J."/>
        </authorList>
    </citation>
    <scope>NUCLEOTIDE SEQUENCE [LARGE SCALE GENOMIC DNA]</scope>
    <source>
        <strain evidence="5">cv. Shenzhen</strain>
        <tissue evidence="4">Stem</tissue>
    </source>
</reference>
<dbReference type="EMBL" id="KZ451960">
    <property type="protein sequence ID" value="PKA57744.1"/>
    <property type="molecule type" value="Genomic_DNA"/>
</dbReference>
<keyword evidence="1" id="KW-0175">Coiled coil</keyword>
<protein>
    <submittedName>
        <fullName evidence="4">Uncharacterized protein</fullName>
    </submittedName>
</protein>
<evidence type="ECO:0000256" key="2">
    <source>
        <dbReference type="SAM" id="MobiDB-lite"/>
    </source>
</evidence>
<accession>A0A2I0AQD0</accession>
<feature type="coiled-coil region" evidence="1">
    <location>
        <begin position="700"/>
        <end position="755"/>
    </location>
</feature>
<feature type="transmembrane region" description="Helical" evidence="3">
    <location>
        <begin position="1779"/>
        <end position="1797"/>
    </location>
</feature>
<feature type="coiled-coil region" evidence="1">
    <location>
        <begin position="437"/>
        <end position="555"/>
    </location>
</feature>
<dbReference type="OrthoDB" id="10255522at2759"/>